<dbReference type="AlphaFoldDB" id="A0A9W8JAI3"/>
<feature type="compositionally biased region" description="Low complexity" evidence="1">
    <location>
        <begin position="23"/>
        <end position="38"/>
    </location>
</feature>
<feature type="compositionally biased region" description="Acidic residues" evidence="1">
    <location>
        <begin position="63"/>
        <end position="80"/>
    </location>
</feature>
<dbReference type="Proteomes" id="UP001140091">
    <property type="component" value="Unassembled WGS sequence"/>
</dbReference>
<sequence length="110" mass="11913">MASSYHQTASIEPMKETIKTESKATTTAADTKANNDTAVAEPVVNEPKLATVRLDGDDKADTQAEEDEDPTYSDDEDLPDFEGGQTRGIMNNLGYAGARKIPRPERPGKN</sequence>
<feature type="compositionally biased region" description="Basic and acidic residues" evidence="1">
    <location>
        <begin position="13"/>
        <end position="22"/>
    </location>
</feature>
<gene>
    <name evidence="2" type="ORF">H1R20_g4777</name>
</gene>
<name>A0A9W8JAI3_9AGAR</name>
<evidence type="ECO:0000313" key="3">
    <source>
        <dbReference type="Proteomes" id="UP001140091"/>
    </source>
</evidence>
<dbReference type="EMBL" id="JANBPK010000775">
    <property type="protein sequence ID" value="KAJ2932291.1"/>
    <property type="molecule type" value="Genomic_DNA"/>
</dbReference>
<keyword evidence="3" id="KW-1185">Reference proteome</keyword>
<accession>A0A9W8JAI3</accession>
<proteinExistence type="predicted"/>
<feature type="non-terminal residue" evidence="2">
    <location>
        <position position="110"/>
    </location>
</feature>
<organism evidence="2 3">
    <name type="scientific">Candolleomyces eurysporus</name>
    <dbReference type="NCBI Taxonomy" id="2828524"/>
    <lineage>
        <taxon>Eukaryota</taxon>
        <taxon>Fungi</taxon>
        <taxon>Dikarya</taxon>
        <taxon>Basidiomycota</taxon>
        <taxon>Agaricomycotina</taxon>
        <taxon>Agaricomycetes</taxon>
        <taxon>Agaricomycetidae</taxon>
        <taxon>Agaricales</taxon>
        <taxon>Agaricineae</taxon>
        <taxon>Psathyrellaceae</taxon>
        <taxon>Candolleomyces</taxon>
    </lineage>
</organism>
<comment type="caution">
    <text evidence="2">The sequence shown here is derived from an EMBL/GenBank/DDBJ whole genome shotgun (WGS) entry which is preliminary data.</text>
</comment>
<protein>
    <submittedName>
        <fullName evidence="2">Uncharacterized protein</fullName>
    </submittedName>
</protein>
<dbReference type="OrthoDB" id="10454943at2759"/>
<evidence type="ECO:0000313" key="2">
    <source>
        <dbReference type="EMBL" id="KAJ2932291.1"/>
    </source>
</evidence>
<reference evidence="2" key="1">
    <citation type="submission" date="2022-06" db="EMBL/GenBank/DDBJ databases">
        <title>Genome Sequence of Candolleomyces eurysporus.</title>
        <authorList>
            <person name="Buettner E."/>
        </authorList>
    </citation>
    <scope>NUCLEOTIDE SEQUENCE</scope>
    <source>
        <strain evidence="2">VTCC 930004</strain>
    </source>
</reference>
<feature type="region of interest" description="Disordered" evidence="1">
    <location>
        <begin position="1"/>
        <end position="110"/>
    </location>
</feature>
<evidence type="ECO:0000256" key="1">
    <source>
        <dbReference type="SAM" id="MobiDB-lite"/>
    </source>
</evidence>
<feature type="compositionally biased region" description="Polar residues" evidence="1">
    <location>
        <begin position="1"/>
        <end position="10"/>
    </location>
</feature>